<keyword evidence="3" id="KW-1185">Reference proteome</keyword>
<evidence type="ECO:0000313" key="2">
    <source>
        <dbReference type="EMBL" id="NMH95360.1"/>
    </source>
</evidence>
<feature type="domain" description="Group II intron maturase-specific" evidence="1">
    <location>
        <begin position="4"/>
        <end position="61"/>
    </location>
</feature>
<dbReference type="Proteomes" id="UP000586918">
    <property type="component" value="Unassembled WGS sequence"/>
</dbReference>
<organism evidence="2 3">
    <name type="scientific">Pseudonocardia bannensis</name>
    <dbReference type="NCBI Taxonomy" id="630973"/>
    <lineage>
        <taxon>Bacteria</taxon>
        <taxon>Bacillati</taxon>
        <taxon>Actinomycetota</taxon>
        <taxon>Actinomycetes</taxon>
        <taxon>Pseudonocardiales</taxon>
        <taxon>Pseudonocardiaceae</taxon>
        <taxon>Pseudonocardia</taxon>
    </lineage>
</organism>
<protein>
    <recommendedName>
        <fullName evidence="1">Group II intron maturase-specific domain-containing protein</fullName>
    </recommendedName>
</protein>
<dbReference type="Pfam" id="PF08388">
    <property type="entry name" value="GIIM"/>
    <property type="match status" value="1"/>
</dbReference>
<dbReference type="EMBL" id="JAAXKZ010000179">
    <property type="protein sequence ID" value="NMH95360.1"/>
    <property type="molecule type" value="Genomic_DNA"/>
</dbReference>
<evidence type="ECO:0000259" key="1">
    <source>
        <dbReference type="Pfam" id="PF08388"/>
    </source>
</evidence>
<sequence length="84" mass="10347">MYHSFGEVARTINPVVAGWMQYYGRFYPSALYRLLARINAYLVRWIRNRYRRYDATRAARRELAEITHGYPRLFRHWRWVTTAF</sequence>
<dbReference type="AlphaFoldDB" id="A0A848DR64"/>
<accession>A0A848DR64</accession>
<evidence type="ECO:0000313" key="3">
    <source>
        <dbReference type="Proteomes" id="UP000586918"/>
    </source>
</evidence>
<name>A0A848DR64_9PSEU</name>
<dbReference type="InterPro" id="IPR013597">
    <property type="entry name" value="Mat_intron_G2"/>
</dbReference>
<proteinExistence type="predicted"/>
<gene>
    <name evidence="2" type="ORF">HF519_28175</name>
</gene>
<comment type="caution">
    <text evidence="2">The sequence shown here is derived from an EMBL/GenBank/DDBJ whole genome shotgun (WGS) entry which is preliminary data.</text>
</comment>
<reference evidence="2 3" key="1">
    <citation type="submission" date="2020-04" db="EMBL/GenBank/DDBJ databases">
        <authorList>
            <person name="Klaysubun C."/>
            <person name="Duangmal K."/>
            <person name="Lipun K."/>
        </authorList>
    </citation>
    <scope>NUCLEOTIDE SEQUENCE [LARGE SCALE GENOMIC DNA]</scope>
    <source>
        <strain evidence="2 3">DSM 45300</strain>
    </source>
</reference>